<name>A0A8X6NFD3_NEPPI</name>
<feature type="region of interest" description="Disordered" evidence="1">
    <location>
        <begin position="83"/>
        <end position="111"/>
    </location>
</feature>
<gene>
    <name evidence="2" type="ORF">NPIL_400621</name>
</gene>
<evidence type="ECO:0000313" key="3">
    <source>
        <dbReference type="Proteomes" id="UP000887013"/>
    </source>
</evidence>
<reference evidence="2" key="1">
    <citation type="submission" date="2020-08" db="EMBL/GenBank/DDBJ databases">
        <title>Multicomponent nature underlies the extraordinary mechanical properties of spider dragline silk.</title>
        <authorList>
            <person name="Kono N."/>
            <person name="Nakamura H."/>
            <person name="Mori M."/>
            <person name="Yoshida Y."/>
            <person name="Ohtoshi R."/>
            <person name="Malay A.D."/>
            <person name="Moran D.A.P."/>
            <person name="Tomita M."/>
            <person name="Numata K."/>
            <person name="Arakawa K."/>
        </authorList>
    </citation>
    <scope>NUCLEOTIDE SEQUENCE</scope>
</reference>
<sequence length="111" mass="11972">MVKYLNASQAVPVSPTGSVPPASKVPTHCLLIATKAQTIFLIHADGIKRTGLESHLVPESSISDPDHFRLTGELLLIEQQKWDGGDSRPSLQPLHSSMFSSTVGEEAWPGK</sequence>
<protein>
    <submittedName>
        <fullName evidence="2">Uncharacterized protein</fullName>
    </submittedName>
</protein>
<keyword evidence="3" id="KW-1185">Reference proteome</keyword>
<feature type="compositionally biased region" description="Polar residues" evidence="1">
    <location>
        <begin position="89"/>
        <end position="103"/>
    </location>
</feature>
<dbReference type="Proteomes" id="UP000887013">
    <property type="component" value="Unassembled WGS sequence"/>
</dbReference>
<dbReference type="EMBL" id="BMAW01103948">
    <property type="protein sequence ID" value="GFT11661.1"/>
    <property type="molecule type" value="Genomic_DNA"/>
</dbReference>
<evidence type="ECO:0000256" key="1">
    <source>
        <dbReference type="SAM" id="MobiDB-lite"/>
    </source>
</evidence>
<evidence type="ECO:0000313" key="2">
    <source>
        <dbReference type="EMBL" id="GFT11661.1"/>
    </source>
</evidence>
<organism evidence="2 3">
    <name type="scientific">Nephila pilipes</name>
    <name type="common">Giant wood spider</name>
    <name type="synonym">Nephila maculata</name>
    <dbReference type="NCBI Taxonomy" id="299642"/>
    <lineage>
        <taxon>Eukaryota</taxon>
        <taxon>Metazoa</taxon>
        <taxon>Ecdysozoa</taxon>
        <taxon>Arthropoda</taxon>
        <taxon>Chelicerata</taxon>
        <taxon>Arachnida</taxon>
        <taxon>Araneae</taxon>
        <taxon>Araneomorphae</taxon>
        <taxon>Entelegynae</taxon>
        <taxon>Araneoidea</taxon>
        <taxon>Nephilidae</taxon>
        <taxon>Nephila</taxon>
    </lineage>
</organism>
<comment type="caution">
    <text evidence="2">The sequence shown here is derived from an EMBL/GenBank/DDBJ whole genome shotgun (WGS) entry which is preliminary data.</text>
</comment>
<dbReference type="AlphaFoldDB" id="A0A8X6NFD3"/>
<proteinExistence type="predicted"/>
<accession>A0A8X6NFD3</accession>